<dbReference type="Proteomes" id="UP000219546">
    <property type="component" value="Unassembled WGS sequence"/>
</dbReference>
<accession>A0A285D0A3</accession>
<organism evidence="1 2">
    <name type="scientific">Bacillus oleivorans</name>
    <dbReference type="NCBI Taxonomy" id="1448271"/>
    <lineage>
        <taxon>Bacteria</taxon>
        <taxon>Bacillati</taxon>
        <taxon>Bacillota</taxon>
        <taxon>Bacilli</taxon>
        <taxon>Bacillales</taxon>
        <taxon>Bacillaceae</taxon>
        <taxon>Bacillus</taxon>
    </lineage>
</organism>
<name>A0A285D0A3_9BACI</name>
<dbReference type="AlphaFoldDB" id="A0A285D0A3"/>
<proteinExistence type="predicted"/>
<protein>
    <submittedName>
        <fullName evidence="1">Uncharacterized protein</fullName>
    </submittedName>
</protein>
<gene>
    <name evidence="1" type="ORF">SAMN05877753_106192</name>
</gene>
<sequence>MNSTFYQWSASPFQMNRNSYRDQQLKTYTLSMLAPVVQYGLWEAQFTSYHHAMTEIAAISYLMGRGYDPQTARRIVESWEVNEVF</sequence>
<dbReference type="EMBL" id="OAOP01000006">
    <property type="protein sequence ID" value="SNX72748.1"/>
    <property type="molecule type" value="Genomic_DNA"/>
</dbReference>
<keyword evidence="2" id="KW-1185">Reference proteome</keyword>
<evidence type="ECO:0000313" key="2">
    <source>
        <dbReference type="Proteomes" id="UP000219546"/>
    </source>
</evidence>
<dbReference type="RefSeq" id="WP_425427212.1">
    <property type="nucleotide sequence ID" value="NZ_JBEPMQ010000005.1"/>
</dbReference>
<reference evidence="1 2" key="1">
    <citation type="submission" date="2017-08" db="EMBL/GenBank/DDBJ databases">
        <authorList>
            <person name="de Groot N.N."/>
        </authorList>
    </citation>
    <scope>NUCLEOTIDE SEQUENCE [LARGE SCALE GENOMIC DNA]</scope>
    <source>
        <strain evidence="1 2">JC228</strain>
    </source>
</reference>
<evidence type="ECO:0000313" key="1">
    <source>
        <dbReference type="EMBL" id="SNX72748.1"/>
    </source>
</evidence>